<feature type="transmembrane region" description="Helical" evidence="1">
    <location>
        <begin position="12"/>
        <end position="30"/>
    </location>
</feature>
<gene>
    <name evidence="2" type="ORF">EV668_4551</name>
</gene>
<dbReference type="InterPro" id="IPR007263">
    <property type="entry name" value="DCC1-like"/>
</dbReference>
<keyword evidence="1" id="KW-0472">Membrane</keyword>
<dbReference type="OrthoDB" id="9785438at2"/>
<organism evidence="2 3">
    <name type="scientific">Enterovirga rhinocerotis</name>
    <dbReference type="NCBI Taxonomy" id="1339210"/>
    <lineage>
        <taxon>Bacteria</taxon>
        <taxon>Pseudomonadati</taxon>
        <taxon>Pseudomonadota</taxon>
        <taxon>Alphaproteobacteria</taxon>
        <taxon>Hyphomicrobiales</taxon>
        <taxon>Methylobacteriaceae</taxon>
        <taxon>Enterovirga</taxon>
    </lineage>
</organism>
<dbReference type="Proteomes" id="UP000295122">
    <property type="component" value="Unassembled WGS sequence"/>
</dbReference>
<dbReference type="GO" id="GO:0015035">
    <property type="term" value="F:protein-disulfide reductase activity"/>
    <property type="evidence" value="ECO:0007669"/>
    <property type="project" value="InterPro"/>
</dbReference>
<evidence type="ECO:0000313" key="2">
    <source>
        <dbReference type="EMBL" id="TDR85430.1"/>
    </source>
</evidence>
<dbReference type="RefSeq" id="WP_133774423.1">
    <property type="nucleotide sequence ID" value="NZ_SNZR01000017.1"/>
</dbReference>
<proteinExistence type="predicted"/>
<dbReference type="Pfam" id="PF04134">
    <property type="entry name" value="DCC1-like"/>
    <property type="match status" value="1"/>
</dbReference>
<keyword evidence="1" id="KW-0812">Transmembrane</keyword>
<comment type="caution">
    <text evidence="2">The sequence shown here is derived from an EMBL/GenBank/DDBJ whole genome shotgun (WGS) entry which is preliminary data.</text>
</comment>
<sequence length="138" mass="15337">MTARPGGTDDAVILYDGVCVLCSGLLRFVARRDAARLFRFTSIQSPYGRALAQSLGIDPDEPDTNALVLGARAYRRSDAAIEVLSHLPHWGWVRMLRVVPRPIRDAAYGVVARNRYRLFGRHQTCDLGGAELQDRILS</sequence>
<name>A0A4R7BJ87_9HYPH</name>
<protein>
    <submittedName>
        <fullName evidence="2">Putative DCC family thiol-disulfide oxidoreductase YuxK</fullName>
    </submittedName>
</protein>
<dbReference type="InterPro" id="IPR052927">
    <property type="entry name" value="DCC_oxidoreductase"/>
</dbReference>
<dbReference type="AlphaFoldDB" id="A0A4R7BJ87"/>
<keyword evidence="3" id="KW-1185">Reference proteome</keyword>
<dbReference type="EMBL" id="SNZR01000017">
    <property type="protein sequence ID" value="TDR85430.1"/>
    <property type="molecule type" value="Genomic_DNA"/>
</dbReference>
<evidence type="ECO:0000256" key="1">
    <source>
        <dbReference type="SAM" id="Phobius"/>
    </source>
</evidence>
<accession>A0A4R7BJ87</accession>
<dbReference type="PANTHER" id="PTHR33639">
    <property type="entry name" value="THIOL-DISULFIDE OXIDOREDUCTASE DCC"/>
    <property type="match status" value="1"/>
</dbReference>
<evidence type="ECO:0000313" key="3">
    <source>
        <dbReference type="Proteomes" id="UP000295122"/>
    </source>
</evidence>
<dbReference type="PANTHER" id="PTHR33639:SF2">
    <property type="entry name" value="DUF393 DOMAIN-CONTAINING PROTEIN"/>
    <property type="match status" value="1"/>
</dbReference>
<keyword evidence="1" id="KW-1133">Transmembrane helix</keyword>
<reference evidence="2 3" key="1">
    <citation type="submission" date="2019-03" db="EMBL/GenBank/DDBJ databases">
        <title>Genomic Encyclopedia of Type Strains, Phase IV (KMG-IV): sequencing the most valuable type-strain genomes for metagenomic binning, comparative biology and taxonomic classification.</title>
        <authorList>
            <person name="Goeker M."/>
        </authorList>
    </citation>
    <scope>NUCLEOTIDE SEQUENCE [LARGE SCALE GENOMIC DNA]</scope>
    <source>
        <strain evidence="2 3">DSM 25903</strain>
    </source>
</reference>